<comment type="subcellular location">
    <subcellularLocation>
        <location evidence="1">Nucleus</location>
    </subcellularLocation>
</comment>
<evidence type="ECO:0000256" key="4">
    <source>
        <dbReference type="ARBA" id="ARBA00023242"/>
    </source>
</evidence>
<keyword evidence="4" id="KW-0539">Nucleus</keyword>
<dbReference type="GO" id="GO:0016075">
    <property type="term" value="P:rRNA catabolic process"/>
    <property type="evidence" value="ECO:0007669"/>
    <property type="project" value="TreeGrafter"/>
</dbReference>
<evidence type="ECO:0000313" key="6">
    <source>
        <dbReference type="Proteomes" id="UP001057455"/>
    </source>
</evidence>
<dbReference type="OrthoDB" id="27298at2759"/>
<keyword evidence="5" id="KW-0540">Nuclease</keyword>
<dbReference type="InterPro" id="IPR020568">
    <property type="entry name" value="Ribosomal_Su5_D2-typ_SF"/>
</dbReference>
<organism evidence="5 6">
    <name type="scientific">Babesia ovis</name>
    <dbReference type="NCBI Taxonomy" id="5869"/>
    <lineage>
        <taxon>Eukaryota</taxon>
        <taxon>Sar</taxon>
        <taxon>Alveolata</taxon>
        <taxon>Apicomplexa</taxon>
        <taxon>Aconoidasida</taxon>
        <taxon>Piroplasmida</taxon>
        <taxon>Babesiidae</taxon>
        <taxon>Babesia</taxon>
    </lineage>
</organism>
<comment type="caution">
    <text evidence="5">The sequence shown here is derived from an EMBL/GenBank/DDBJ whole genome shotgun (WGS) entry which is preliminary data.</text>
</comment>
<keyword evidence="3" id="KW-0271">Exosome</keyword>
<dbReference type="AlphaFoldDB" id="A0A9W5TA42"/>
<name>A0A9W5TA42_BABOV</name>
<gene>
    <name evidence="5" type="ORF">BaOVIS_014570</name>
</gene>
<dbReference type="PANTHER" id="PTHR11953:SF1">
    <property type="entry name" value="EXOSOME COMPLEX COMPONENT RRP46"/>
    <property type="match status" value="1"/>
</dbReference>
<reference evidence="5" key="1">
    <citation type="submission" date="2019-12" db="EMBL/GenBank/DDBJ databases">
        <title>Genome sequence of Babesia ovis.</title>
        <authorList>
            <person name="Yamagishi J."/>
            <person name="Sevinc F."/>
            <person name="Xuan X."/>
        </authorList>
    </citation>
    <scope>NUCLEOTIDE SEQUENCE</scope>
    <source>
        <strain evidence="5">Selcuk</strain>
    </source>
</reference>
<dbReference type="GO" id="GO:0005730">
    <property type="term" value="C:nucleolus"/>
    <property type="evidence" value="ECO:0007669"/>
    <property type="project" value="TreeGrafter"/>
</dbReference>
<evidence type="ECO:0000313" key="5">
    <source>
        <dbReference type="EMBL" id="GFE54053.1"/>
    </source>
</evidence>
<keyword evidence="2" id="KW-0698">rRNA processing</keyword>
<dbReference type="GO" id="GO:0071028">
    <property type="term" value="P:nuclear mRNA surveillance"/>
    <property type="evidence" value="ECO:0007669"/>
    <property type="project" value="TreeGrafter"/>
</dbReference>
<accession>A0A9W5TA42</accession>
<dbReference type="Proteomes" id="UP001057455">
    <property type="component" value="Unassembled WGS sequence"/>
</dbReference>
<dbReference type="GO" id="GO:0000176">
    <property type="term" value="C:nuclear exosome (RNase complex)"/>
    <property type="evidence" value="ECO:0007669"/>
    <property type="project" value="TreeGrafter"/>
</dbReference>
<keyword evidence="5" id="KW-0269">Exonuclease</keyword>
<dbReference type="InterPro" id="IPR027408">
    <property type="entry name" value="PNPase/RNase_PH_dom_sf"/>
</dbReference>
<dbReference type="GO" id="GO:0000177">
    <property type="term" value="C:cytoplasmic exosome (RNase complex)"/>
    <property type="evidence" value="ECO:0007669"/>
    <property type="project" value="TreeGrafter"/>
</dbReference>
<evidence type="ECO:0000256" key="1">
    <source>
        <dbReference type="ARBA" id="ARBA00004123"/>
    </source>
</evidence>
<dbReference type="GO" id="GO:0003723">
    <property type="term" value="F:RNA binding"/>
    <property type="evidence" value="ECO:0007669"/>
    <property type="project" value="TreeGrafter"/>
</dbReference>
<dbReference type="GO" id="GO:0006364">
    <property type="term" value="P:rRNA processing"/>
    <property type="evidence" value="ECO:0007669"/>
    <property type="project" value="UniProtKB-KW"/>
</dbReference>
<dbReference type="GO" id="GO:0034475">
    <property type="term" value="P:U4 snRNA 3'-end processing"/>
    <property type="evidence" value="ECO:0007669"/>
    <property type="project" value="TreeGrafter"/>
</dbReference>
<dbReference type="SUPFAM" id="SSF54211">
    <property type="entry name" value="Ribosomal protein S5 domain 2-like"/>
    <property type="match status" value="1"/>
</dbReference>
<dbReference type="PANTHER" id="PTHR11953">
    <property type="entry name" value="EXOSOME COMPLEX COMPONENT"/>
    <property type="match status" value="1"/>
</dbReference>
<dbReference type="GO" id="GO:0004527">
    <property type="term" value="F:exonuclease activity"/>
    <property type="evidence" value="ECO:0007669"/>
    <property type="project" value="UniProtKB-KW"/>
</dbReference>
<evidence type="ECO:0000256" key="2">
    <source>
        <dbReference type="ARBA" id="ARBA00022552"/>
    </source>
</evidence>
<dbReference type="Gene3D" id="3.30.230.70">
    <property type="entry name" value="GHMP Kinase, N-terminal domain"/>
    <property type="match status" value="1"/>
</dbReference>
<protein>
    <submittedName>
        <fullName evidence="5">Exosome complex exonuclease RRP46 homolog</fullName>
    </submittedName>
</protein>
<keyword evidence="5" id="KW-0378">Hydrolase</keyword>
<dbReference type="InterPro" id="IPR050080">
    <property type="entry name" value="RNase_PH"/>
</dbReference>
<dbReference type="EMBL" id="BLIY01000008">
    <property type="protein sequence ID" value="GFE54053.1"/>
    <property type="molecule type" value="Genomic_DNA"/>
</dbReference>
<proteinExistence type="predicted"/>
<sequence>MVNSTRPDGRSFYDPRPFNVDLNPLRTGPSCRLSVGEASSTSSSPGERTSVIALVYFSVDNKNRNTVGSYHRPTFEVYVRPVTGPVKGYIRAYECMLLKCLQSMVDGSSLGRVLVSVRLQILEESSGLFAACLNALITAMIVAGLPLRETPHAIQIGILHRNDSPGFIVEPTSEELRMQCSSAITMLCSPKSGNILFLSIDHGCGCYDAGLQANMEAVSRKIAELRLSYLNKKYREAFEAARISFEANGS</sequence>
<keyword evidence="6" id="KW-1185">Reference proteome</keyword>
<evidence type="ECO:0000256" key="3">
    <source>
        <dbReference type="ARBA" id="ARBA00022835"/>
    </source>
</evidence>
<dbReference type="GO" id="GO:0071051">
    <property type="term" value="P:poly(A)-dependent snoRNA 3'-end processing"/>
    <property type="evidence" value="ECO:0007669"/>
    <property type="project" value="TreeGrafter"/>
</dbReference>